<comment type="caution">
    <text evidence="4">The sequence shown here is derived from an EMBL/GenBank/DDBJ whole genome shotgun (WGS) entry which is preliminary data.</text>
</comment>
<dbReference type="EMBL" id="VBOY01000074">
    <property type="protein sequence ID" value="TMQ65139.1"/>
    <property type="molecule type" value="Genomic_DNA"/>
</dbReference>
<dbReference type="InterPro" id="IPR020084">
    <property type="entry name" value="NUDIX_hydrolase_CS"/>
</dbReference>
<dbReference type="InterPro" id="IPR015797">
    <property type="entry name" value="NUDIX_hydrolase-like_dom_sf"/>
</dbReference>
<keyword evidence="1 2" id="KW-0378">Hydrolase</keyword>
<dbReference type="PANTHER" id="PTHR43736:SF1">
    <property type="entry name" value="DIHYDRONEOPTERIN TRIPHOSPHATE DIPHOSPHATASE"/>
    <property type="match status" value="1"/>
</dbReference>
<dbReference type="PRINTS" id="PR00502">
    <property type="entry name" value="NUDIXFAMILY"/>
</dbReference>
<dbReference type="Pfam" id="PF00293">
    <property type="entry name" value="NUDIX"/>
    <property type="match status" value="1"/>
</dbReference>
<dbReference type="InterPro" id="IPR020476">
    <property type="entry name" value="Nudix_hydrolase"/>
</dbReference>
<evidence type="ECO:0000313" key="4">
    <source>
        <dbReference type="EMBL" id="TMQ65139.1"/>
    </source>
</evidence>
<proteinExistence type="inferred from homology"/>
<evidence type="ECO:0000313" key="5">
    <source>
        <dbReference type="Proteomes" id="UP000316609"/>
    </source>
</evidence>
<dbReference type="PROSITE" id="PS00893">
    <property type="entry name" value="NUDIX_BOX"/>
    <property type="match status" value="1"/>
</dbReference>
<protein>
    <submittedName>
        <fullName evidence="4">NUDIX domain-containing protein</fullName>
    </submittedName>
</protein>
<dbReference type="Proteomes" id="UP000316609">
    <property type="component" value="Unassembled WGS sequence"/>
</dbReference>
<dbReference type="InterPro" id="IPR000086">
    <property type="entry name" value="NUDIX_hydrolase_dom"/>
</dbReference>
<feature type="domain" description="Nudix hydrolase" evidence="3">
    <location>
        <begin position="35"/>
        <end position="165"/>
    </location>
</feature>
<name>A0A538TNC2_UNCEI</name>
<dbReference type="AlphaFoldDB" id="A0A538TNC2"/>
<dbReference type="PANTHER" id="PTHR43736">
    <property type="entry name" value="ADP-RIBOSE PYROPHOSPHATASE"/>
    <property type="match status" value="1"/>
</dbReference>
<gene>
    <name evidence="4" type="ORF">E6K78_08185</name>
</gene>
<accession>A0A538TNC2</accession>
<evidence type="ECO:0000256" key="2">
    <source>
        <dbReference type="RuleBase" id="RU003476"/>
    </source>
</evidence>
<sequence length="173" mass="20127">MSGFPCPVCGRTVRRSARGRPRKIVCPRCRYRLHDYPRPCAGMVVVKGDTTLMLVRAHEPRKGRLDTPGGFIEAGESIEGAARRELLEETGLRVGRVTWLGFYWDRYYLKGFGYLPTMNFYYLARWRSGTPRPSDDAATATWMPIAALHEQRARFSWKHMDRLFRDVKRAMRR</sequence>
<dbReference type="GO" id="GO:0016787">
    <property type="term" value="F:hydrolase activity"/>
    <property type="evidence" value="ECO:0007669"/>
    <property type="project" value="UniProtKB-KW"/>
</dbReference>
<reference evidence="4 5" key="1">
    <citation type="journal article" date="2019" name="Nat. Microbiol.">
        <title>Mediterranean grassland soil C-N compound turnover is dependent on rainfall and depth, and is mediated by genomically divergent microorganisms.</title>
        <authorList>
            <person name="Diamond S."/>
            <person name="Andeer P.F."/>
            <person name="Li Z."/>
            <person name="Crits-Christoph A."/>
            <person name="Burstein D."/>
            <person name="Anantharaman K."/>
            <person name="Lane K.R."/>
            <person name="Thomas B.C."/>
            <person name="Pan C."/>
            <person name="Northen T.R."/>
            <person name="Banfield J.F."/>
        </authorList>
    </citation>
    <scope>NUCLEOTIDE SEQUENCE [LARGE SCALE GENOMIC DNA]</scope>
    <source>
        <strain evidence="4">WS_8</strain>
    </source>
</reference>
<organism evidence="4 5">
    <name type="scientific">Eiseniibacteriota bacterium</name>
    <dbReference type="NCBI Taxonomy" id="2212470"/>
    <lineage>
        <taxon>Bacteria</taxon>
        <taxon>Candidatus Eiseniibacteriota</taxon>
    </lineage>
</organism>
<dbReference type="SUPFAM" id="SSF55811">
    <property type="entry name" value="Nudix"/>
    <property type="match status" value="1"/>
</dbReference>
<evidence type="ECO:0000256" key="1">
    <source>
        <dbReference type="ARBA" id="ARBA00022801"/>
    </source>
</evidence>
<comment type="similarity">
    <text evidence="2">Belongs to the Nudix hydrolase family.</text>
</comment>
<dbReference type="PROSITE" id="PS51462">
    <property type="entry name" value="NUDIX"/>
    <property type="match status" value="1"/>
</dbReference>
<evidence type="ECO:0000259" key="3">
    <source>
        <dbReference type="PROSITE" id="PS51462"/>
    </source>
</evidence>
<dbReference type="Gene3D" id="3.90.79.10">
    <property type="entry name" value="Nucleoside Triphosphate Pyrophosphohydrolase"/>
    <property type="match status" value="1"/>
</dbReference>